<name>G2XH43_VERDV</name>
<dbReference type="GeneID" id="20710938"/>
<dbReference type="EMBL" id="DS572720">
    <property type="protein sequence ID" value="EGY19141.1"/>
    <property type="molecule type" value="Genomic_DNA"/>
</dbReference>
<dbReference type="RefSeq" id="XP_009656731.1">
    <property type="nucleotide sequence ID" value="XM_009658436.1"/>
</dbReference>
<reference evidence="1 2" key="1">
    <citation type="submission" date="2008-03" db="EMBL/GenBank/DDBJ databases">
        <title>The Genome Sequence of Verticillium dahliae VdLs.17.</title>
        <authorList>
            <consortium name="The Broad Institute Genome Sequencing Platform"/>
            <person name="Ma L.-J.J."/>
            <person name="Klosterman S.J."/>
            <person name="Subbarao K."/>
            <person name="Dobinson K."/>
            <person name="Veronese P."/>
            <person name="Kang S."/>
            <person name="Gold S.E."/>
            <person name="Young S."/>
            <person name="Jaffe D."/>
            <person name="Gnerre S."/>
            <person name="Berlin A."/>
            <person name="Heiman D."/>
            <person name="Hepburn T."/>
            <person name="Sykes S."/>
            <person name="Alvarado L."/>
            <person name="Kodira C.D."/>
            <person name="Lander E."/>
            <person name="Galagan J."/>
            <person name="Nusbaum C."/>
            <person name="Birren B."/>
        </authorList>
    </citation>
    <scope>NUCLEOTIDE SEQUENCE [LARGE SCALE GENOMIC DNA]</scope>
    <source>
        <strain evidence="2">VdLs.17 / ATCC MYA-4575 / FGSC 10137</strain>
    </source>
</reference>
<evidence type="ECO:0000313" key="2">
    <source>
        <dbReference type="Proteomes" id="UP000001611"/>
    </source>
</evidence>
<gene>
    <name evidence="1" type="ORF">VDAG_09475</name>
</gene>
<dbReference type="AlphaFoldDB" id="G2XH43"/>
<dbReference type="HOGENOM" id="CLU_2322156_0_0_1"/>
<keyword evidence="2" id="KW-1185">Reference proteome</keyword>
<proteinExistence type="predicted"/>
<sequence length="99" mass="10992">MQRPVGPTMNFRPRTLAREPCWLASLTTARTSTHQSHDLMKDSNSSSMRMRFLRRRGKPVSTVEVWALGFMNPAASWCRLLVVPVVPSPATAAAASPVR</sequence>
<dbReference type="KEGG" id="vda:VDAG_09475"/>
<organism evidence="1 2">
    <name type="scientific">Verticillium dahliae (strain VdLs.17 / ATCC MYA-4575 / FGSC 10137)</name>
    <name type="common">Verticillium wilt</name>
    <dbReference type="NCBI Taxonomy" id="498257"/>
    <lineage>
        <taxon>Eukaryota</taxon>
        <taxon>Fungi</taxon>
        <taxon>Dikarya</taxon>
        <taxon>Ascomycota</taxon>
        <taxon>Pezizomycotina</taxon>
        <taxon>Sordariomycetes</taxon>
        <taxon>Hypocreomycetidae</taxon>
        <taxon>Glomerellales</taxon>
        <taxon>Plectosphaerellaceae</taxon>
        <taxon>Verticillium</taxon>
    </lineage>
</organism>
<evidence type="ECO:0000313" key="1">
    <source>
        <dbReference type="EMBL" id="EGY19141.1"/>
    </source>
</evidence>
<protein>
    <submittedName>
        <fullName evidence="1">Uncharacterized protein</fullName>
    </submittedName>
</protein>
<accession>G2XH43</accession>
<dbReference type="InParanoid" id="G2XH43"/>
<dbReference type="Proteomes" id="UP000001611">
    <property type="component" value="Chromosome 7"/>
</dbReference>